<dbReference type="PANTHER" id="PTHR12169">
    <property type="entry name" value="ATPASE N2B"/>
    <property type="match status" value="1"/>
</dbReference>
<protein>
    <submittedName>
        <fullName evidence="3">Cell division protein ZapE</fullName>
    </submittedName>
</protein>
<dbReference type="GO" id="GO:0051301">
    <property type="term" value="P:cell division"/>
    <property type="evidence" value="ECO:0007669"/>
    <property type="project" value="UniProtKB-KW"/>
</dbReference>
<keyword evidence="1" id="KW-0547">Nucleotide-binding</keyword>
<dbReference type="Gene3D" id="3.40.50.300">
    <property type="entry name" value="P-loop containing nucleotide triphosphate hydrolases"/>
    <property type="match status" value="1"/>
</dbReference>
<reference evidence="4" key="1">
    <citation type="journal article" date="2019" name="Int. J. Syst. Evol. Microbiol.">
        <title>The Global Catalogue of Microorganisms (GCM) 10K type strain sequencing project: providing services to taxonomists for standard genome sequencing and annotation.</title>
        <authorList>
            <consortium name="The Broad Institute Genomics Platform"/>
            <consortium name="The Broad Institute Genome Sequencing Center for Infectious Disease"/>
            <person name="Wu L."/>
            <person name="Ma J."/>
        </authorList>
    </citation>
    <scope>NUCLEOTIDE SEQUENCE [LARGE SCALE GENOMIC DNA]</scope>
    <source>
        <strain evidence="4">JCM 13595</strain>
    </source>
</reference>
<comment type="caution">
    <text evidence="3">The sequence shown here is derived from an EMBL/GenBank/DDBJ whole genome shotgun (WGS) entry which is preliminary data.</text>
</comment>
<dbReference type="EMBL" id="BAAAMN010000049">
    <property type="protein sequence ID" value="GAA2042776.1"/>
    <property type="molecule type" value="Genomic_DNA"/>
</dbReference>
<gene>
    <name evidence="3" type="primary">zapE</name>
    <name evidence="3" type="ORF">GCM10009720_24330</name>
</gene>
<dbReference type="Pfam" id="PF03969">
    <property type="entry name" value="AFG1_ATPase"/>
    <property type="match status" value="2"/>
</dbReference>
<organism evidence="3 4">
    <name type="scientific">Yaniella flava</name>
    <dbReference type="NCBI Taxonomy" id="287930"/>
    <lineage>
        <taxon>Bacteria</taxon>
        <taxon>Bacillati</taxon>
        <taxon>Actinomycetota</taxon>
        <taxon>Actinomycetes</taxon>
        <taxon>Micrococcales</taxon>
        <taxon>Micrococcaceae</taxon>
        <taxon>Yaniella</taxon>
    </lineage>
</organism>
<evidence type="ECO:0000313" key="4">
    <source>
        <dbReference type="Proteomes" id="UP001501461"/>
    </source>
</evidence>
<evidence type="ECO:0000313" key="3">
    <source>
        <dbReference type="EMBL" id="GAA2042776.1"/>
    </source>
</evidence>
<dbReference type="Proteomes" id="UP001501461">
    <property type="component" value="Unassembled WGS sequence"/>
</dbReference>
<keyword evidence="3" id="KW-0132">Cell division</keyword>
<proteinExistence type="predicted"/>
<keyword evidence="4" id="KW-1185">Reference proteome</keyword>
<dbReference type="PANTHER" id="PTHR12169:SF6">
    <property type="entry name" value="AFG1-LIKE ATPASE"/>
    <property type="match status" value="1"/>
</dbReference>
<evidence type="ECO:0000256" key="1">
    <source>
        <dbReference type="ARBA" id="ARBA00022741"/>
    </source>
</evidence>
<name>A0ABP5GE05_9MICC</name>
<sequence length="374" mass="41405">MVGHLKGRSSSRREAIWIGYHVTEIVALSERDPKVSPEELLAGFHPSYRFGEVSFDTYIPDPAHPSQAEAVERLREFAASMDRRSTSGGILSWFARKAKKNSPGAPNGVYLDGGFGVGKTHLLASLWHAAPGEKKAFGTFVEYTNLVGALSFTTTVEVLKEYSLVCIDEFELDDPGDTVLMSRLMRELSDAGVKLAATSNTLPGALGEGRFAAQDFKREIQVLSDQFETIRVDGEDYRHRGLEAAPEPVTAGAELDTAQQHFPEEQIFAFDDWTALTNNLSRVHPSRYRELVKDVDVLVLSNVTTITEQAMALRFVVLADRLYDKDVPVVASGVPFEQLFTEDMMAGGYMKKYFRTVSRMTALAREGQLGEKAP</sequence>
<keyword evidence="2" id="KW-0067">ATP-binding</keyword>
<evidence type="ECO:0000256" key="2">
    <source>
        <dbReference type="ARBA" id="ARBA00022840"/>
    </source>
</evidence>
<accession>A0ABP5GE05</accession>
<dbReference type="InterPro" id="IPR027417">
    <property type="entry name" value="P-loop_NTPase"/>
</dbReference>
<dbReference type="InterPro" id="IPR005654">
    <property type="entry name" value="ATPase_AFG1-like"/>
</dbReference>
<dbReference type="NCBIfam" id="NF040713">
    <property type="entry name" value="ZapE"/>
    <property type="match status" value="1"/>
</dbReference>
<dbReference type="SUPFAM" id="SSF52540">
    <property type="entry name" value="P-loop containing nucleoside triphosphate hydrolases"/>
    <property type="match status" value="1"/>
</dbReference>
<keyword evidence="3" id="KW-0131">Cell cycle</keyword>